<dbReference type="Proteomes" id="UP000485562">
    <property type="component" value="Unassembled WGS sequence"/>
</dbReference>
<comment type="function">
    <text evidence="7">Transcriptional regulator.</text>
</comment>
<dbReference type="GO" id="GO:0003700">
    <property type="term" value="F:DNA-binding transcription factor activity"/>
    <property type="evidence" value="ECO:0007669"/>
    <property type="project" value="UniProtKB-UniRule"/>
</dbReference>
<dbReference type="EMBL" id="MWDQ01000029">
    <property type="protein sequence ID" value="OQB74755.1"/>
    <property type="molecule type" value="Genomic_DNA"/>
</dbReference>
<dbReference type="GO" id="GO:0003677">
    <property type="term" value="F:DNA binding"/>
    <property type="evidence" value="ECO:0007669"/>
    <property type="project" value="UniProtKB-KW"/>
</dbReference>
<sequence length="131" mass="15065">MHNIVRFGVSLEKEILERFDRLIKQRKYSTRSKAIEDLIRKEFVEDRWLTGKEIAGAIVFIYNHHKRNIANKIIDIQHDFGGIVISTQHVHLSNDECLEIIVVKGNPSKVKSLADSIRSIKGVEHCTVAFT</sequence>
<keyword evidence="3 7" id="KW-0479">Metal-binding</keyword>
<protein>
    <recommendedName>
        <fullName evidence="7">Putative nickel-responsive regulator</fullName>
    </recommendedName>
</protein>
<dbReference type="InterPro" id="IPR050192">
    <property type="entry name" value="CopG/NikR_regulator"/>
</dbReference>
<dbReference type="Gene3D" id="1.10.1220.10">
    <property type="entry name" value="Met repressor-like"/>
    <property type="match status" value="1"/>
</dbReference>
<dbReference type="GO" id="GO:0016151">
    <property type="term" value="F:nickel cation binding"/>
    <property type="evidence" value="ECO:0007669"/>
    <property type="project" value="UniProtKB-UniRule"/>
</dbReference>
<evidence type="ECO:0000256" key="7">
    <source>
        <dbReference type="HAMAP-Rule" id="MF_00476"/>
    </source>
</evidence>
<evidence type="ECO:0000256" key="4">
    <source>
        <dbReference type="ARBA" id="ARBA00023015"/>
    </source>
</evidence>
<dbReference type="InterPro" id="IPR027271">
    <property type="entry name" value="Acetolactate_synth/TF_NikR_C"/>
</dbReference>
<evidence type="ECO:0000313" key="10">
    <source>
        <dbReference type="EMBL" id="OQB74755.1"/>
    </source>
</evidence>
<dbReference type="GO" id="GO:0010045">
    <property type="term" value="P:response to nickel cation"/>
    <property type="evidence" value="ECO:0007669"/>
    <property type="project" value="InterPro"/>
</dbReference>
<accession>A0A1V6CCY8</accession>
<evidence type="ECO:0000256" key="1">
    <source>
        <dbReference type="ARBA" id="ARBA00008478"/>
    </source>
</evidence>
<dbReference type="InterPro" id="IPR014864">
    <property type="entry name" value="TF_NikR_Ni-bd_C"/>
</dbReference>
<feature type="domain" description="Transcription factor NikR nickel binding C-terminal" evidence="9">
    <location>
        <begin position="55"/>
        <end position="130"/>
    </location>
</feature>
<dbReference type="PANTHER" id="PTHR34719:SF2">
    <property type="entry name" value="NICKEL-RESPONSIVE REGULATOR"/>
    <property type="match status" value="1"/>
</dbReference>
<comment type="cofactor">
    <cofactor evidence="7">
        <name>Ni(2+)</name>
        <dbReference type="ChEBI" id="CHEBI:49786"/>
    </cofactor>
    <text evidence="7">Binds 1 nickel ion per subunit.</text>
</comment>
<evidence type="ECO:0000256" key="6">
    <source>
        <dbReference type="ARBA" id="ARBA00023163"/>
    </source>
</evidence>
<evidence type="ECO:0000256" key="3">
    <source>
        <dbReference type="ARBA" id="ARBA00022723"/>
    </source>
</evidence>
<keyword evidence="5 7" id="KW-0238">DNA-binding</keyword>
<gene>
    <name evidence="10" type="ORF">BWX89_00378</name>
</gene>
<dbReference type="InterPro" id="IPR022988">
    <property type="entry name" value="Ni_resp_reg_NikR"/>
</dbReference>
<feature type="binding site" evidence="7">
    <location>
        <position position="97"/>
    </location>
    <ligand>
        <name>Ni(2+)</name>
        <dbReference type="ChEBI" id="CHEBI:49786"/>
    </ligand>
</feature>
<reference evidence="10" key="1">
    <citation type="submission" date="2017-02" db="EMBL/GenBank/DDBJ databases">
        <title>Delving into the versatile metabolic prowess of the omnipresent phylum Bacteroidetes.</title>
        <authorList>
            <person name="Nobu M.K."/>
            <person name="Mei R."/>
            <person name="Narihiro T."/>
            <person name="Kuroda K."/>
            <person name="Liu W.-T."/>
        </authorList>
    </citation>
    <scope>NUCLEOTIDE SEQUENCE</scope>
    <source>
        <strain evidence="10">ADurb.Bin131</strain>
    </source>
</reference>
<dbReference type="AlphaFoldDB" id="A0A1V6CCY8"/>
<dbReference type="Gene3D" id="3.30.70.1150">
    <property type="entry name" value="ACT-like. Chain A, domain 2"/>
    <property type="match status" value="1"/>
</dbReference>
<evidence type="ECO:0000259" key="8">
    <source>
        <dbReference type="Pfam" id="PF01402"/>
    </source>
</evidence>
<dbReference type="InterPro" id="IPR013321">
    <property type="entry name" value="Arc_rbn_hlx_hlx"/>
</dbReference>
<feature type="binding site" evidence="7">
    <location>
        <position position="78"/>
    </location>
    <ligand>
        <name>Ni(2+)</name>
        <dbReference type="ChEBI" id="CHEBI:49786"/>
    </ligand>
</feature>
<dbReference type="Pfam" id="PF08753">
    <property type="entry name" value="NikR_C"/>
    <property type="match status" value="1"/>
</dbReference>
<name>A0A1V6CCY8_UNCT6</name>
<evidence type="ECO:0000256" key="2">
    <source>
        <dbReference type="ARBA" id="ARBA00022596"/>
    </source>
</evidence>
<dbReference type="NCBIfam" id="NF003381">
    <property type="entry name" value="PRK04460.1"/>
    <property type="match status" value="1"/>
</dbReference>
<dbReference type="CDD" id="cd22231">
    <property type="entry name" value="RHH_NikR_HicB-like"/>
    <property type="match status" value="1"/>
</dbReference>
<feature type="domain" description="Ribbon-helix-helix protein CopG" evidence="8">
    <location>
        <begin position="5"/>
        <end position="41"/>
    </location>
</feature>
<feature type="binding site" evidence="7">
    <location>
        <position position="91"/>
    </location>
    <ligand>
        <name>Ni(2+)</name>
        <dbReference type="ChEBI" id="CHEBI:49786"/>
    </ligand>
</feature>
<evidence type="ECO:0000259" key="9">
    <source>
        <dbReference type="Pfam" id="PF08753"/>
    </source>
</evidence>
<organism evidence="10">
    <name type="scientific">candidate division TA06 bacterium ADurb.Bin131</name>
    <dbReference type="NCBI Taxonomy" id="1852827"/>
    <lineage>
        <taxon>Bacteria</taxon>
        <taxon>Bacteria division TA06</taxon>
    </lineage>
</organism>
<comment type="similarity">
    <text evidence="1 7">Belongs to the transcriptional regulatory CopG/NikR family.</text>
</comment>
<dbReference type="InterPro" id="IPR045865">
    <property type="entry name" value="ACT-like_dom_sf"/>
</dbReference>
<comment type="caution">
    <text evidence="10">The sequence shown here is derived from an EMBL/GenBank/DDBJ whole genome shotgun (WGS) entry which is preliminary data.</text>
</comment>
<dbReference type="SUPFAM" id="SSF55021">
    <property type="entry name" value="ACT-like"/>
    <property type="match status" value="1"/>
</dbReference>
<dbReference type="PANTHER" id="PTHR34719">
    <property type="entry name" value="NICKEL-RESPONSIVE REGULATOR"/>
    <property type="match status" value="1"/>
</dbReference>
<keyword evidence="2 7" id="KW-0533">Nickel</keyword>
<evidence type="ECO:0000256" key="5">
    <source>
        <dbReference type="ARBA" id="ARBA00023125"/>
    </source>
</evidence>
<keyword evidence="6 7" id="KW-0804">Transcription</keyword>
<dbReference type="InterPro" id="IPR002145">
    <property type="entry name" value="CopG"/>
</dbReference>
<dbReference type="NCBIfam" id="NF002815">
    <property type="entry name" value="PRK02967.1"/>
    <property type="match status" value="1"/>
</dbReference>
<dbReference type="InterPro" id="IPR010985">
    <property type="entry name" value="Ribbon_hlx_hlx"/>
</dbReference>
<dbReference type="NCBIfam" id="NF001884">
    <property type="entry name" value="PRK00630.1"/>
    <property type="match status" value="1"/>
</dbReference>
<keyword evidence="4 7" id="KW-0805">Transcription regulation</keyword>
<feature type="binding site" evidence="7">
    <location>
        <position position="89"/>
    </location>
    <ligand>
        <name>Ni(2+)</name>
        <dbReference type="ChEBI" id="CHEBI:49786"/>
    </ligand>
</feature>
<dbReference type="HAMAP" id="MF_00476">
    <property type="entry name" value="NikR"/>
    <property type="match status" value="1"/>
</dbReference>
<dbReference type="NCBIfam" id="NF002169">
    <property type="entry name" value="PRK01002.1"/>
    <property type="match status" value="1"/>
</dbReference>
<dbReference type="SUPFAM" id="SSF47598">
    <property type="entry name" value="Ribbon-helix-helix"/>
    <property type="match status" value="1"/>
</dbReference>
<dbReference type="Pfam" id="PF01402">
    <property type="entry name" value="RHH_1"/>
    <property type="match status" value="1"/>
</dbReference>
<proteinExistence type="inferred from homology"/>